<feature type="repeat" description="ANK" evidence="3">
    <location>
        <begin position="1051"/>
        <end position="1083"/>
    </location>
</feature>
<feature type="repeat" description="ANK" evidence="3">
    <location>
        <begin position="1120"/>
        <end position="1152"/>
    </location>
</feature>
<sequence length="1419" mass="154695">MALQQLHQNSKENPTLTLKGALESFSRSLTSSEKQQYQNCSTTPAVTNVVEFVAQIDASNKNNRRCVAPRLCTFLESIQQFSGVVDTFINSNPDISALVWGSAKMAILIAANVTSYFEKITSIIMTIGKMCPTYQEFGQLYPGCVGLQRALSDFYAGIVHLCIKIVEISRRSTIRQTISSVLVPFELEFKPFIEKLDQDTKDIYLQILLASEKAEHESRKLLQCEQRENATFRPLALSTFKNTIKHQSEANTWRVHQQARKTAKLRSNIRSNLSTINYIANWRQAIQPRVSQTAEWLLTEPEFVEWKESKQAAILWCSGTMGMGKTVLIANVIAHFHANREMSDIIAYHFCRSDNETSLSAKSILGSLARQIIDSQISNSGYDDLVDLHDITKNLQATEIGATEMTDFILSHLRAGQKYYIIIDGLDECDSSEIREVAQCVRRLCSESQQNLKILYSSWPEIGDTIFATGPDFKVSVNKSSVNSDMQHYITATLDRCLAEHELKLGNPMLILDITTSLLNGSNGMFLWARLLIQDLCSLTTDDEILEALKHLPLSLSEVFDRKMDRVCEKPGAKLAISLLRFCGVTKRPMSTTEFKEALSLHPDQKDLDPTKIPTDMNRVIRNCCGLAFVDEEDDTVHYVHHSVKQHLFTGLHHGPDPPRFDLRMTNLHIGSLCMVYLDFNVFRSQLAKAKSKQGSLVNPLLLDTMPIYRSSKTANQMAQRLLVRYRQQLQQSGTQDMVKMAQEVLGQKDPSHVSVHSHGFQFLGYAQTYWINHVADLDANRDLRSWDRFRQLIEHDHSPALKPWELCYFSQYEQQKGPRELLWAIVEGHFSMLLFHARDLPETMTETVKRMVIQAAVAHGDCRLVKIVLEIEGLRLSLAILNEGLLWSAAEGRIQLLTTILKAGAEIDSDVNSQTPLQAAVAGGHLEAVNLLLAGAADVNASPGQSGQTALQAAAATGHRATFETLLAADADFNSPPSDISGRTALQAAAEAGHSDLMQALILAKADVNAPSAPSGGRTALQAALERGHVEIIEILIATGANINAPAAGDGVTALQAAAGEDHCDVLQLLLANGANPNSPAPKSGRTVLQAAAQSGHLEIVKSLLAANADVNAPPASHGGRTALQGAAENGHYAIAQILLIERADINAPPSSHGGRTALQAAAGGGYLDIVEELLKGQADVNANCAVDNGRTALQAASGGGRVEVIKALLREGARIDEPASLENGRTALQAAAEKGHTEIVRDFLKLLGYDTTRLGQSSGRLRKNNHTIALPVIDAPASSRNGRTMLQAAAQNGHIEVVRMLVAASALINAPPAPYGGRTALQAAAEGGHLEIVRMLLANGHDANGLPAPYSGRTALQAAVEGGHMDVVKILIEAKADVTARASTHDGVTALDAAKKRGFREIEILLIGKAFDRGSVH</sequence>
<feature type="repeat" description="ANK" evidence="3">
    <location>
        <begin position="947"/>
        <end position="979"/>
    </location>
</feature>
<dbReference type="InterPro" id="IPR002110">
    <property type="entry name" value="Ankyrin_rpt"/>
</dbReference>
<proteinExistence type="predicted"/>
<dbReference type="PROSITE" id="PS50297">
    <property type="entry name" value="ANK_REP_REGION"/>
    <property type="match status" value="13"/>
</dbReference>
<dbReference type="Proteomes" id="UP001152646">
    <property type="component" value="Unassembled WGS sequence"/>
</dbReference>
<keyword evidence="1" id="KW-0677">Repeat</keyword>
<dbReference type="SUPFAM" id="SSF52540">
    <property type="entry name" value="P-loop containing nucleoside triphosphate hydrolases"/>
    <property type="match status" value="1"/>
</dbReference>
<evidence type="ECO:0000256" key="1">
    <source>
        <dbReference type="ARBA" id="ARBA00022737"/>
    </source>
</evidence>
<evidence type="ECO:0000259" key="4">
    <source>
        <dbReference type="Pfam" id="PF24809"/>
    </source>
</evidence>
<dbReference type="PANTHER" id="PTHR24173">
    <property type="entry name" value="ANKYRIN REPEAT CONTAINING"/>
    <property type="match status" value="1"/>
</dbReference>
<dbReference type="PROSITE" id="PS50088">
    <property type="entry name" value="ANK_REPEAT"/>
    <property type="match status" value="13"/>
</dbReference>
<dbReference type="PRINTS" id="PR01415">
    <property type="entry name" value="ANKYRIN"/>
</dbReference>
<dbReference type="InterPro" id="IPR056884">
    <property type="entry name" value="NPHP3-like_N"/>
</dbReference>
<feature type="domain" description="Nephrocystin 3-like N-terminal" evidence="5">
    <location>
        <begin position="293"/>
        <end position="458"/>
    </location>
</feature>
<organism evidence="6 7">
    <name type="scientific">Penicillium salamii</name>
    <dbReference type="NCBI Taxonomy" id="1612424"/>
    <lineage>
        <taxon>Eukaryota</taxon>
        <taxon>Fungi</taxon>
        <taxon>Dikarya</taxon>
        <taxon>Ascomycota</taxon>
        <taxon>Pezizomycotina</taxon>
        <taxon>Eurotiomycetes</taxon>
        <taxon>Eurotiomycetidae</taxon>
        <taxon>Eurotiales</taxon>
        <taxon>Aspergillaceae</taxon>
        <taxon>Penicillium</taxon>
    </lineage>
</organism>
<dbReference type="EMBL" id="CAJVPA010000194">
    <property type="protein sequence ID" value="CAG8388971.1"/>
    <property type="molecule type" value="Genomic_DNA"/>
</dbReference>
<feature type="repeat" description="ANK" evidence="3">
    <location>
        <begin position="1085"/>
        <end position="1117"/>
    </location>
</feature>
<dbReference type="Gene3D" id="3.40.50.300">
    <property type="entry name" value="P-loop containing nucleotide triphosphate hydrolases"/>
    <property type="match status" value="1"/>
</dbReference>
<dbReference type="InterPro" id="IPR056125">
    <property type="entry name" value="DUF7708"/>
</dbReference>
<dbReference type="OrthoDB" id="7464126at2759"/>
<feature type="repeat" description="ANK" evidence="3">
    <location>
        <begin position="1017"/>
        <end position="1049"/>
    </location>
</feature>
<dbReference type="Pfam" id="PF00023">
    <property type="entry name" value="Ank"/>
    <property type="match status" value="1"/>
</dbReference>
<dbReference type="SMART" id="SM00248">
    <property type="entry name" value="ANK"/>
    <property type="match status" value="14"/>
</dbReference>
<gene>
    <name evidence="6" type="ORF">PSALAMII_LOCUS6846</name>
</gene>
<feature type="repeat" description="ANK" evidence="3">
    <location>
        <begin position="1225"/>
        <end position="1247"/>
    </location>
</feature>
<evidence type="ECO:0000256" key="3">
    <source>
        <dbReference type="PROSITE-ProRule" id="PRU00023"/>
    </source>
</evidence>
<accession>A0A9W4NK58</accession>
<name>A0A9W4NK58_9EURO</name>
<feature type="domain" description="DUF7708" evidence="4">
    <location>
        <begin position="71"/>
        <end position="204"/>
    </location>
</feature>
<evidence type="ECO:0000313" key="6">
    <source>
        <dbReference type="EMBL" id="CAG8388971.1"/>
    </source>
</evidence>
<dbReference type="Gene3D" id="1.25.40.20">
    <property type="entry name" value="Ankyrin repeat-containing domain"/>
    <property type="match status" value="3"/>
</dbReference>
<dbReference type="Pfam" id="PF12796">
    <property type="entry name" value="Ank_2"/>
    <property type="match status" value="5"/>
</dbReference>
<feature type="repeat" description="ANK" evidence="3">
    <location>
        <begin position="1155"/>
        <end position="1187"/>
    </location>
</feature>
<feature type="repeat" description="ANK" evidence="3">
    <location>
        <begin position="1190"/>
        <end position="1222"/>
    </location>
</feature>
<evidence type="ECO:0000259" key="5">
    <source>
        <dbReference type="Pfam" id="PF24883"/>
    </source>
</evidence>
<reference evidence="6" key="1">
    <citation type="submission" date="2021-07" db="EMBL/GenBank/DDBJ databases">
        <authorList>
            <person name="Branca A.L. A."/>
        </authorList>
    </citation>
    <scope>NUCLEOTIDE SEQUENCE</scope>
</reference>
<dbReference type="Pfam" id="PF24809">
    <property type="entry name" value="DUF7708"/>
    <property type="match status" value="1"/>
</dbReference>
<comment type="caution">
    <text evidence="6">The sequence shown here is derived from an EMBL/GenBank/DDBJ whole genome shotgun (WGS) entry which is preliminary data.</text>
</comment>
<evidence type="ECO:0000313" key="7">
    <source>
        <dbReference type="Proteomes" id="UP001152646"/>
    </source>
</evidence>
<evidence type="ECO:0000256" key="2">
    <source>
        <dbReference type="ARBA" id="ARBA00023043"/>
    </source>
</evidence>
<evidence type="ECO:0008006" key="8">
    <source>
        <dbReference type="Google" id="ProtNLM"/>
    </source>
</evidence>
<feature type="repeat" description="ANK" evidence="3">
    <location>
        <begin position="1318"/>
        <end position="1350"/>
    </location>
</feature>
<feature type="repeat" description="ANK" evidence="3">
    <location>
        <begin position="913"/>
        <end position="945"/>
    </location>
</feature>
<dbReference type="InterPro" id="IPR036770">
    <property type="entry name" value="Ankyrin_rpt-contain_sf"/>
</dbReference>
<dbReference type="Pfam" id="PF24883">
    <property type="entry name" value="NPHP3_N"/>
    <property type="match status" value="1"/>
</dbReference>
<feature type="repeat" description="ANK" evidence="3">
    <location>
        <begin position="982"/>
        <end position="1014"/>
    </location>
</feature>
<feature type="repeat" description="ANK" evidence="3">
    <location>
        <begin position="1353"/>
        <end position="1385"/>
    </location>
</feature>
<dbReference type="InterPro" id="IPR027417">
    <property type="entry name" value="P-loop_NTPase"/>
</dbReference>
<dbReference type="SUPFAM" id="SSF48403">
    <property type="entry name" value="Ankyrin repeat"/>
    <property type="match status" value="2"/>
</dbReference>
<dbReference type="PANTHER" id="PTHR24173:SF74">
    <property type="entry name" value="ANKYRIN REPEAT DOMAIN-CONTAINING PROTEIN 16"/>
    <property type="match status" value="1"/>
</dbReference>
<feature type="repeat" description="ANK" evidence="3">
    <location>
        <begin position="1283"/>
        <end position="1315"/>
    </location>
</feature>
<protein>
    <recommendedName>
        <fullName evidence="8">NACHT domain-containing protein</fullName>
    </recommendedName>
</protein>
<keyword evidence="2 3" id="KW-0040">ANK repeat</keyword>